<name>C5KJW2_PERM5</name>
<dbReference type="OrthoDB" id="441469at2759"/>
<dbReference type="GeneID" id="9062123"/>
<organism evidence="3">
    <name type="scientific">Perkinsus marinus (strain ATCC 50983 / TXsc)</name>
    <dbReference type="NCBI Taxonomy" id="423536"/>
    <lineage>
        <taxon>Eukaryota</taxon>
        <taxon>Sar</taxon>
        <taxon>Alveolata</taxon>
        <taxon>Perkinsozoa</taxon>
        <taxon>Perkinsea</taxon>
        <taxon>Perkinsida</taxon>
        <taxon>Perkinsidae</taxon>
        <taxon>Perkinsus</taxon>
    </lineage>
</organism>
<evidence type="ECO:0000313" key="3">
    <source>
        <dbReference type="Proteomes" id="UP000007800"/>
    </source>
</evidence>
<gene>
    <name evidence="2" type="ORF">Pmar_PMAR006952</name>
</gene>
<protein>
    <submittedName>
        <fullName evidence="2">Uncharacterized protein</fullName>
    </submittedName>
</protein>
<keyword evidence="1" id="KW-0812">Transmembrane</keyword>
<proteinExistence type="predicted"/>
<dbReference type="EMBL" id="GG673648">
    <property type="protein sequence ID" value="EER15220.1"/>
    <property type="molecule type" value="Genomic_DNA"/>
</dbReference>
<keyword evidence="1" id="KW-0472">Membrane</keyword>
<feature type="transmembrane region" description="Helical" evidence="1">
    <location>
        <begin position="111"/>
        <end position="130"/>
    </location>
</feature>
<sequence length="181" mass="19738">MIPIPSAGGSHVPNEAVRRKYRPVLLGLLFLHLAVAGIRIYQLQIVNGVMSLLWISGAYYVVVQWEMMLHYITMIGFIFGFNGFVSTLYLIERLTKVKAAPMFSLPIADSLLVAQPVLDIAVAVVCWLVYEADKDGYAPVNAGPTGSRYSTTYGSYSVSGGPTFTAFSGRGSRLGSDKEHV</sequence>
<reference evidence="2 3" key="1">
    <citation type="submission" date="2008-07" db="EMBL/GenBank/DDBJ databases">
        <authorList>
            <person name="El-Sayed N."/>
            <person name="Caler E."/>
            <person name="Inman J."/>
            <person name="Amedeo P."/>
            <person name="Hass B."/>
            <person name="Wortman J."/>
        </authorList>
    </citation>
    <scope>NUCLEOTIDE SEQUENCE [LARGE SCALE GENOMIC DNA]</scope>
    <source>
        <strain evidence="3">ATCC 50983 / TXsc</strain>
    </source>
</reference>
<feature type="transmembrane region" description="Helical" evidence="1">
    <location>
        <begin position="45"/>
        <end position="62"/>
    </location>
</feature>
<feature type="transmembrane region" description="Helical" evidence="1">
    <location>
        <begin position="68"/>
        <end position="91"/>
    </location>
</feature>
<accession>C5KJW2</accession>
<dbReference type="InParanoid" id="C5KJW2"/>
<evidence type="ECO:0000313" key="2">
    <source>
        <dbReference type="EMBL" id="EER15220.1"/>
    </source>
</evidence>
<dbReference type="AlphaFoldDB" id="C5KJW2"/>
<dbReference type="Proteomes" id="UP000007800">
    <property type="component" value="Unassembled WGS sequence"/>
</dbReference>
<keyword evidence="1" id="KW-1133">Transmembrane helix</keyword>
<keyword evidence="3" id="KW-1185">Reference proteome</keyword>
<evidence type="ECO:0000256" key="1">
    <source>
        <dbReference type="SAM" id="Phobius"/>
    </source>
</evidence>
<dbReference type="RefSeq" id="XP_002783424.1">
    <property type="nucleotide sequence ID" value="XM_002783378.1"/>
</dbReference>